<accession>A0AA38JR88</accession>
<keyword evidence="2" id="KW-1185">Reference proteome</keyword>
<protein>
    <submittedName>
        <fullName evidence="1">Uncharacterized protein</fullName>
    </submittedName>
</protein>
<comment type="caution">
    <text evidence="1">The sequence shown here is derived from an EMBL/GenBank/DDBJ whole genome shotgun (WGS) entry which is preliminary data.</text>
</comment>
<reference evidence="1" key="1">
    <citation type="submission" date="2022-08" db="EMBL/GenBank/DDBJ databases">
        <authorList>
            <consortium name="DOE Joint Genome Institute"/>
            <person name="Min B."/>
            <person name="Sierra-Patev S."/>
            <person name="Naranjo-Ortiz M."/>
            <person name="Looney B."/>
            <person name="Konkel Z."/>
            <person name="Slot J.C."/>
            <person name="Sakamoto Y."/>
            <person name="Steenwyk J.L."/>
            <person name="Rokas A."/>
            <person name="Carro J."/>
            <person name="Camarero S."/>
            <person name="Ferreira P."/>
            <person name="Molpeceres G."/>
            <person name="Ruiz-duenas F.J."/>
            <person name="Serrano A."/>
            <person name="Henrissat B."/>
            <person name="Drula E."/>
            <person name="Hughes K.W."/>
            <person name="Mata J.L."/>
            <person name="Ishikawa N.K."/>
            <person name="Vargas-Isla R."/>
            <person name="Ushijima S."/>
            <person name="Smith C.A."/>
            <person name="Ahrendt S."/>
            <person name="Andreopoulos W."/>
            <person name="He G."/>
            <person name="LaButti K."/>
            <person name="Lipzen A."/>
            <person name="Ng V."/>
            <person name="Riley R."/>
            <person name="Sandor L."/>
            <person name="Barry K."/>
            <person name="Martinez A.T."/>
            <person name="Xiao Y."/>
            <person name="Gibbons J.G."/>
            <person name="Terashima K."/>
            <person name="Hibbett D.S."/>
            <person name="Grigoriev I.V."/>
        </authorList>
    </citation>
    <scope>NUCLEOTIDE SEQUENCE</scope>
    <source>
        <strain evidence="1">ET3784</strain>
    </source>
</reference>
<dbReference type="Pfam" id="PF26280">
    <property type="entry name" value="Ig_TRAPPC9-Trs120_2nd"/>
    <property type="match status" value="1"/>
</dbReference>
<proteinExistence type="predicted"/>
<dbReference type="EMBL" id="JANVFO010000009">
    <property type="protein sequence ID" value="KAJ3735583.1"/>
    <property type="molecule type" value="Genomic_DNA"/>
</dbReference>
<dbReference type="AlphaFoldDB" id="A0AA38JR88"/>
<organism evidence="1 2">
    <name type="scientific">Lentinula guzmanii</name>
    <dbReference type="NCBI Taxonomy" id="2804957"/>
    <lineage>
        <taxon>Eukaryota</taxon>
        <taxon>Fungi</taxon>
        <taxon>Dikarya</taxon>
        <taxon>Basidiomycota</taxon>
        <taxon>Agaricomycotina</taxon>
        <taxon>Agaricomycetes</taxon>
        <taxon>Agaricomycetidae</taxon>
        <taxon>Agaricales</taxon>
        <taxon>Marasmiineae</taxon>
        <taxon>Omphalotaceae</taxon>
        <taxon>Lentinula</taxon>
    </lineage>
</organism>
<dbReference type="Proteomes" id="UP001176059">
    <property type="component" value="Unassembled WGS sequence"/>
</dbReference>
<sequence length="138" mass="15388">MTSLFLYLACFYISQFPNNLITYLDLFVVGIRLTFDDSTITPAQQALAEGELSVFETYETEYALIHRPVFSWIKNDSVAIAPGRKVTLTINCFGKVGCTEGTIHTSYSYIHRNPDDDGSAKIPSSVGSEAKHVERLLD</sequence>
<gene>
    <name evidence="1" type="ORF">DFJ43DRAFT_1151295</name>
</gene>
<evidence type="ECO:0000313" key="1">
    <source>
        <dbReference type="EMBL" id="KAJ3735583.1"/>
    </source>
</evidence>
<reference evidence="1" key="2">
    <citation type="journal article" date="2023" name="Proc. Natl. Acad. Sci. U.S.A.">
        <title>A global phylogenomic analysis of the shiitake genus Lentinula.</title>
        <authorList>
            <person name="Sierra-Patev S."/>
            <person name="Min B."/>
            <person name="Naranjo-Ortiz M."/>
            <person name="Looney B."/>
            <person name="Konkel Z."/>
            <person name="Slot J.C."/>
            <person name="Sakamoto Y."/>
            <person name="Steenwyk J.L."/>
            <person name="Rokas A."/>
            <person name="Carro J."/>
            <person name="Camarero S."/>
            <person name="Ferreira P."/>
            <person name="Molpeceres G."/>
            <person name="Ruiz-Duenas F.J."/>
            <person name="Serrano A."/>
            <person name="Henrissat B."/>
            <person name="Drula E."/>
            <person name="Hughes K.W."/>
            <person name="Mata J.L."/>
            <person name="Ishikawa N.K."/>
            <person name="Vargas-Isla R."/>
            <person name="Ushijima S."/>
            <person name="Smith C.A."/>
            <person name="Donoghue J."/>
            <person name="Ahrendt S."/>
            <person name="Andreopoulos W."/>
            <person name="He G."/>
            <person name="LaButti K."/>
            <person name="Lipzen A."/>
            <person name="Ng V."/>
            <person name="Riley R."/>
            <person name="Sandor L."/>
            <person name="Barry K."/>
            <person name="Martinez A.T."/>
            <person name="Xiao Y."/>
            <person name="Gibbons J.G."/>
            <person name="Terashima K."/>
            <person name="Grigoriev I.V."/>
            <person name="Hibbett D."/>
        </authorList>
    </citation>
    <scope>NUCLEOTIDE SEQUENCE</scope>
    <source>
        <strain evidence="1">ET3784</strain>
    </source>
</reference>
<evidence type="ECO:0000313" key="2">
    <source>
        <dbReference type="Proteomes" id="UP001176059"/>
    </source>
</evidence>
<name>A0AA38JR88_9AGAR</name>